<keyword evidence="2" id="KW-1185">Reference proteome</keyword>
<organism evidence="1 2">
    <name type="scientific">Paraglaciecola hydrolytica</name>
    <dbReference type="NCBI Taxonomy" id="1799789"/>
    <lineage>
        <taxon>Bacteria</taxon>
        <taxon>Pseudomonadati</taxon>
        <taxon>Pseudomonadota</taxon>
        <taxon>Gammaproteobacteria</taxon>
        <taxon>Alteromonadales</taxon>
        <taxon>Alteromonadaceae</taxon>
        <taxon>Paraglaciecola</taxon>
    </lineage>
</organism>
<comment type="caution">
    <text evidence="1">The sequence shown here is derived from an EMBL/GenBank/DDBJ whole genome shotgun (WGS) entry which is preliminary data.</text>
</comment>
<evidence type="ECO:0008006" key="3">
    <source>
        <dbReference type="Google" id="ProtNLM"/>
    </source>
</evidence>
<dbReference type="OrthoDB" id="6227533at2"/>
<dbReference type="Proteomes" id="UP000070299">
    <property type="component" value="Unassembled WGS sequence"/>
</dbReference>
<proteinExistence type="predicted"/>
<protein>
    <recommendedName>
        <fullName evidence="3">PAS domain-containing protein</fullName>
    </recommendedName>
</protein>
<dbReference type="STRING" id="1799789.AX660_13280"/>
<evidence type="ECO:0000313" key="2">
    <source>
        <dbReference type="Proteomes" id="UP000070299"/>
    </source>
</evidence>
<dbReference type="AlphaFoldDB" id="A0A136A1Q3"/>
<gene>
    <name evidence="1" type="ORF">AX660_13280</name>
</gene>
<accession>A0A136A1Q3</accession>
<evidence type="ECO:0000313" key="1">
    <source>
        <dbReference type="EMBL" id="KXI29127.1"/>
    </source>
</evidence>
<dbReference type="RefSeq" id="WP_068376188.1">
    <property type="nucleotide sequence ID" value="NZ_LSNE01000005.1"/>
</dbReference>
<sequence>MSSEALPKEFFNLLPLPILVNRPLANDLNSPIVFLNEHFLAEIGWTLDDIPDKNSWWKLAYPEPSYSNVIERQWELVVSNAMEKPESFISINANVTTKFSNVRRYKIYTQIKSQFLLGYNVIAFGKSDDAGW</sequence>
<dbReference type="EMBL" id="LSNE01000005">
    <property type="protein sequence ID" value="KXI29127.1"/>
    <property type="molecule type" value="Genomic_DNA"/>
</dbReference>
<reference evidence="2" key="1">
    <citation type="submission" date="2016-02" db="EMBL/GenBank/DDBJ databases">
        <authorList>
            <person name="Schultz-Johansen M."/>
            <person name="Glaring M.A."/>
            <person name="Bech P.K."/>
            <person name="Stougaard P."/>
        </authorList>
    </citation>
    <scope>NUCLEOTIDE SEQUENCE [LARGE SCALE GENOMIC DNA]</scope>
    <source>
        <strain evidence="2">S66</strain>
    </source>
</reference>
<name>A0A136A1Q3_9ALTE</name>